<gene>
    <name evidence="5" type="ORF">CYBJADRAFT_166804</name>
</gene>
<dbReference type="InterPro" id="IPR003034">
    <property type="entry name" value="SAP_dom"/>
</dbReference>
<dbReference type="PROSITE" id="PS50800">
    <property type="entry name" value="SAP"/>
    <property type="match status" value="1"/>
</dbReference>
<accession>A0A1E4S6A2</accession>
<name>A0A1E4S6A2_CYBJN</name>
<dbReference type="InterPro" id="IPR040746">
    <property type="entry name" value="THO1_MOS11_C"/>
</dbReference>
<reference evidence="5 6" key="1">
    <citation type="journal article" date="2016" name="Proc. Natl. Acad. Sci. U.S.A.">
        <title>Comparative genomics of biotechnologically important yeasts.</title>
        <authorList>
            <person name="Riley R."/>
            <person name="Haridas S."/>
            <person name="Wolfe K.H."/>
            <person name="Lopes M.R."/>
            <person name="Hittinger C.T."/>
            <person name="Goeker M."/>
            <person name="Salamov A.A."/>
            <person name="Wisecaver J.H."/>
            <person name="Long T.M."/>
            <person name="Calvey C.H."/>
            <person name="Aerts A.L."/>
            <person name="Barry K.W."/>
            <person name="Choi C."/>
            <person name="Clum A."/>
            <person name="Coughlan A.Y."/>
            <person name="Deshpande S."/>
            <person name="Douglass A.P."/>
            <person name="Hanson S.J."/>
            <person name="Klenk H.-P."/>
            <person name="LaButti K.M."/>
            <person name="Lapidus A."/>
            <person name="Lindquist E.A."/>
            <person name="Lipzen A.M."/>
            <person name="Meier-Kolthoff J.P."/>
            <person name="Ohm R.A."/>
            <person name="Otillar R.P."/>
            <person name="Pangilinan J.L."/>
            <person name="Peng Y."/>
            <person name="Rokas A."/>
            <person name="Rosa C.A."/>
            <person name="Scheuner C."/>
            <person name="Sibirny A.A."/>
            <person name="Slot J.C."/>
            <person name="Stielow J.B."/>
            <person name="Sun H."/>
            <person name="Kurtzman C.P."/>
            <person name="Blackwell M."/>
            <person name="Grigoriev I.V."/>
            <person name="Jeffries T.W."/>
        </authorList>
    </citation>
    <scope>NUCLEOTIDE SEQUENCE [LARGE SCALE GENOMIC DNA]</scope>
    <source>
        <strain evidence="6">ATCC 18201 / CBS 1600 / BCRC 20928 / JCM 3617 / NBRC 0987 / NRRL Y-1542</strain>
    </source>
</reference>
<dbReference type="SUPFAM" id="SSF68906">
    <property type="entry name" value="SAP domain"/>
    <property type="match status" value="1"/>
</dbReference>
<evidence type="ECO:0000313" key="5">
    <source>
        <dbReference type="EMBL" id="ODV75044.1"/>
    </source>
</evidence>
<feature type="region of interest" description="Disordered" evidence="3">
    <location>
        <begin position="32"/>
        <end position="122"/>
    </location>
</feature>
<dbReference type="Pfam" id="PF18592">
    <property type="entry name" value="Tho1_MOS11_C"/>
    <property type="match status" value="1"/>
</dbReference>
<dbReference type="GeneID" id="30989030"/>
<dbReference type="RefSeq" id="XP_020072083.1">
    <property type="nucleotide sequence ID" value="XM_020214634.1"/>
</dbReference>
<protein>
    <recommendedName>
        <fullName evidence="4">SAP domain-containing protein</fullName>
    </recommendedName>
</protein>
<evidence type="ECO:0000256" key="3">
    <source>
        <dbReference type="SAM" id="MobiDB-lite"/>
    </source>
</evidence>
<keyword evidence="6" id="KW-1185">Reference proteome</keyword>
<keyword evidence="1" id="KW-0597">Phosphoprotein</keyword>
<evidence type="ECO:0000256" key="1">
    <source>
        <dbReference type="ARBA" id="ARBA00022553"/>
    </source>
</evidence>
<sequence>MSYSSQTVPQLRELLKSRGLSTTGVKAELVSRLETFDSEQQAAGPTAEPTTEPTTAEEPATATTAENNGDVEALPANETVAEGTTTAGAEPSGSVDDANNQESEETKEEEKEPAVKILSPEERKTAALELLNKKLFRAKKFGSEEDVQNVKRDIARIEKFGVEAGTSLAQELGLASKQGLDPENNERRAKFNRHRNRHRNRGRR</sequence>
<dbReference type="AlphaFoldDB" id="A0A1E4S6A2"/>
<feature type="compositionally biased region" description="Basic and acidic residues" evidence="3">
    <location>
        <begin position="108"/>
        <end position="122"/>
    </location>
</feature>
<dbReference type="EMBL" id="KV453927">
    <property type="protein sequence ID" value="ODV75044.1"/>
    <property type="molecule type" value="Genomic_DNA"/>
</dbReference>
<dbReference type="OMA" id="WSEKDNA"/>
<dbReference type="Proteomes" id="UP000094389">
    <property type="component" value="Unassembled WGS sequence"/>
</dbReference>
<dbReference type="PANTHER" id="PTHR46551:SF1">
    <property type="entry name" value="SAP DOMAIN-CONTAINING RIBONUCLEOPROTEIN"/>
    <property type="match status" value="1"/>
</dbReference>
<feature type="compositionally biased region" description="Basic residues" evidence="3">
    <location>
        <begin position="190"/>
        <end position="204"/>
    </location>
</feature>
<evidence type="ECO:0000259" key="4">
    <source>
        <dbReference type="PROSITE" id="PS50800"/>
    </source>
</evidence>
<dbReference type="InterPro" id="IPR036361">
    <property type="entry name" value="SAP_dom_sf"/>
</dbReference>
<dbReference type="GO" id="GO:0005634">
    <property type="term" value="C:nucleus"/>
    <property type="evidence" value="ECO:0007669"/>
    <property type="project" value="TreeGrafter"/>
</dbReference>
<dbReference type="STRING" id="983966.A0A1E4S6A2"/>
<feature type="compositionally biased region" description="Low complexity" evidence="3">
    <location>
        <begin position="45"/>
        <end position="66"/>
    </location>
</feature>
<proteinExistence type="inferred from homology"/>
<dbReference type="OrthoDB" id="3978722at2759"/>
<dbReference type="Pfam" id="PF02037">
    <property type="entry name" value="SAP"/>
    <property type="match status" value="1"/>
</dbReference>
<feature type="domain" description="SAP" evidence="4">
    <location>
        <begin position="3"/>
        <end position="37"/>
    </location>
</feature>
<dbReference type="InterPro" id="IPR052240">
    <property type="entry name" value="SAP_domain_ribonucleoprotein"/>
</dbReference>
<comment type="similarity">
    <text evidence="2">Belongs to the SAP domain-containing ribonucleoprotein family.</text>
</comment>
<dbReference type="GO" id="GO:0016973">
    <property type="term" value="P:poly(A)+ mRNA export from nucleus"/>
    <property type="evidence" value="ECO:0007669"/>
    <property type="project" value="TreeGrafter"/>
</dbReference>
<dbReference type="SMART" id="SM00513">
    <property type="entry name" value="SAP"/>
    <property type="match status" value="1"/>
</dbReference>
<evidence type="ECO:0000256" key="2">
    <source>
        <dbReference type="ARBA" id="ARBA00046328"/>
    </source>
</evidence>
<organism evidence="5 6">
    <name type="scientific">Cyberlindnera jadinii (strain ATCC 18201 / CBS 1600 / BCRC 20928 / JCM 3617 / NBRC 0987 / NRRL Y-1542)</name>
    <name type="common">Torula yeast</name>
    <name type="synonym">Candida utilis</name>
    <dbReference type="NCBI Taxonomy" id="983966"/>
    <lineage>
        <taxon>Eukaryota</taxon>
        <taxon>Fungi</taxon>
        <taxon>Dikarya</taxon>
        <taxon>Ascomycota</taxon>
        <taxon>Saccharomycotina</taxon>
        <taxon>Saccharomycetes</taxon>
        <taxon>Phaffomycetales</taxon>
        <taxon>Phaffomycetaceae</taxon>
        <taxon>Cyberlindnera</taxon>
    </lineage>
</organism>
<evidence type="ECO:0000313" key="6">
    <source>
        <dbReference type="Proteomes" id="UP000094389"/>
    </source>
</evidence>
<feature type="compositionally biased region" description="Low complexity" evidence="3">
    <location>
        <begin position="76"/>
        <end position="90"/>
    </location>
</feature>
<dbReference type="Gene3D" id="1.10.720.30">
    <property type="entry name" value="SAP domain"/>
    <property type="match status" value="1"/>
</dbReference>
<dbReference type="PANTHER" id="PTHR46551">
    <property type="entry name" value="SAP DOMAIN-CONTAINING RIBONUCLEOPROTEIN"/>
    <property type="match status" value="1"/>
</dbReference>
<feature type="region of interest" description="Disordered" evidence="3">
    <location>
        <begin position="174"/>
        <end position="204"/>
    </location>
</feature>